<reference evidence="3 4" key="1">
    <citation type="submission" date="2017-11" db="EMBL/GenBank/DDBJ databases">
        <title>Genome sequence of Entomoplasma ellychniae ELCN-1 (ATCC 43707).</title>
        <authorList>
            <person name="Lo W.-S."/>
            <person name="Gasparich G.E."/>
            <person name="Kuo C.-H."/>
        </authorList>
    </citation>
    <scope>NUCLEOTIDE SEQUENCE [LARGE SCALE GENOMIC DNA]</scope>
    <source>
        <strain evidence="3 4">ELCN-1</strain>
    </source>
</reference>
<evidence type="ECO:0000313" key="1">
    <source>
        <dbReference type="EMBL" id="PPE04352.1"/>
    </source>
</evidence>
<accession>A0A8E2QVY7</accession>
<gene>
    <name evidence="1" type="ORF">EELLY_v1c00260</name>
    <name evidence="2" type="ORF">EELLY_v1c02960</name>
    <name evidence="3" type="ORF">EELLY_v1c03670</name>
</gene>
<dbReference type="AlphaFoldDB" id="A0A8E2QVY7"/>
<dbReference type="EMBL" id="PHND01000001">
    <property type="protein sequence ID" value="PPE04616.1"/>
    <property type="molecule type" value="Genomic_DNA"/>
</dbReference>
<protein>
    <submittedName>
        <fullName evidence="3">Uncharacterized protein</fullName>
    </submittedName>
</protein>
<comment type="caution">
    <text evidence="3">The sequence shown here is derived from an EMBL/GenBank/DDBJ whole genome shotgun (WGS) entry which is preliminary data.</text>
</comment>
<name>A0A8E2QVY7_9MOLU</name>
<evidence type="ECO:0000313" key="2">
    <source>
        <dbReference type="EMBL" id="PPE04616.1"/>
    </source>
</evidence>
<evidence type="ECO:0000313" key="4">
    <source>
        <dbReference type="Proteomes" id="UP000239010"/>
    </source>
</evidence>
<dbReference type="Proteomes" id="UP000239010">
    <property type="component" value="Unassembled WGS sequence"/>
</dbReference>
<evidence type="ECO:0000313" key="3">
    <source>
        <dbReference type="EMBL" id="PPE04687.1"/>
    </source>
</evidence>
<keyword evidence="4" id="KW-1185">Reference proteome</keyword>
<organism evidence="3 4">
    <name type="scientific">Entomoplasma ellychniae</name>
    <dbReference type="NCBI Taxonomy" id="2114"/>
    <lineage>
        <taxon>Bacteria</taxon>
        <taxon>Bacillati</taxon>
        <taxon>Mycoplasmatota</taxon>
        <taxon>Mollicutes</taxon>
        <taxon>Entomoplasmatales</taxon>
        <taxon>Entomoplasmataceae</taxon>
        <taxon>Entomoplasma</taxon>
    </lineage>
</organism>
<dbReference type="EMBL" id="PHND01000001">
    <property type="protein sequence ID" value="PPE04687.1"/>
    <property type="molecule type" value="Genomic_DNA"/>
</dbReference>
<dbReference type="EMBL" id="PHND01000001">
    <property type="protein sequence ID" value="PPE04352.1"/>
    <property type="molecule type" value="Genomic_DNA"/>
</dbReference>
<proteinExistence type="predicted"/>
<sequence length="66" mass="7683">MPKQPKPKKMYTTINPTIEQKELIDSIQRNCAAKFNKDFSKTEIIMIAVKRLVKEPISEDEFDGKQ</sequence>
<dbReference type="RefSeq" id="WP_104205509.1">
    <property type="nucleotide sequence ID" value="NZ_PHND01000001.1"/>
</dbReference>